<name>A0A401XIV1_9FLAO</name>
<dbReference type="Gene3D" id="3.40.50.450">
    <property type="match status" value="1"/>
</dbReference>
<dbReference type="Proteomes" id="UP000286715">
    <property type="component" value="Unassembled WGS sequence"/>
</dbReference>
<evidence type="ECO:0000313" key="1">
    <source>
        <dbReference type="EMBL" id="GCD76955.1"/>
    </source>
</evidence>
<evidence type="ECO:0000313" key="2">
    <source>
        <dbReference type="Proteomes" id="UP000286715"/>
    </source>
</evidence>
<protein>
    <submittedName>
        <fullName evidence="1">Uncharacterized protein</fullName>
    </submittedName>
</protein>
<keyword evidence="2" id="KW-1185">Reference proteome</keyword>
<dbReference type="AlphaFoldDB" id="A0A401XIV1"/>
<comment type="caution">
    <text evidence="1">The sequence shown here is derived from an EMBL/GenBank/DDBJ whole genome shotgun (WGS) entry which is preliminary data.</text>
</comment>
<accession>A0A401XIV1</accession>
<dbReference type="EMBL" id="BHZE01000003">
    <property type="protein sequence ID" value="GCD76955.1"/>
    <property type="molecule type" value="Genomic_DNA"/>
</dbReference>
<dbReference type="RefSeq" id="WP_174706041.1">
    <property type="nucleotide sequence ID" value="NZ_BHZE01000003.1"/>
</dbReference>
<proteinExistence type="predicted"/>
<reference evidence="1 2" key="1">
    <citation type="submission" date="2018-11" db="EMBL/GenBank/DDBJ databases">
        <title>Schleiferia aggregans sp. nov., a moderately thermophilic heterotrophic bacterium isolated from microbial mats at a terrestrial hot spring.</title>
        <authorList>
            <person name="Iino T."/>
            <person name="Ohkuma M."/>
            <person name="Haruta S."/>
        </authorList>
    </citation>
    <scope>NUCLEOTIDE SEQUENCE [LARGE SCALE GENOMIC DNA]</scope>
    <source>
        <strain evidence="1 2">LA</strain>
    </source>
</reference>
<gene>
    <name evidence="1" type="ORF">JCM31826_04370</name>
</gene>
<organism evidence="1 2">
    <name type="scientific">Thermaurantimonas aggregans</name>
    <dbReference type="NCBI Taxonomy" id="2173829"/>
    <lineage>
        <taxon>Bacteria</taxon>
        <taxon>Pseudomonadati</taxon>
        <taxon>Bacteroidota</taxon>
        <taxon>Flavobacteriia</taxon>
        <taxon>Flavobacteriales</taxon>
        <taxon>Schleiferiaceae</taxon>
        <taxon>Thermaurantimonas</taxon>
    </lineage>
</organism>
<sequence length="153" mass="17121">MIIENLGNTDLLKLPKTAFLCSRQVPASVVLKCYDWAIEQREKGNCVISGFHSQIEKDVLHYLLKGKQPIILALARGLKEKVEPEFVKPLEQGRLLIITPFDKSVKRVSSQNAQLRNQLMTNLADQITIGYASPGGQLEELLKGTEKPLIKIV</sequence>